<dbReference type="AlphaFoldDB" id="A0A949SYW6"/>
<keyword evidence="4" id="KW-1185">Reference proteome</keyword>
<evidence type="ECO:0000313" key="2">
    <source>
        <dbReference type="EMBL" id="MBV6546408.1"/>
    </source>
</evidence>
<evidence type="ECO:0000313" key="3">
    <source>
        <dbReference type="Proteomes" id="UP000732858"/>
    </source>
</evidence>
<dbReference type="EMBL" id="JABUMC010000005">
    <property type="protein sequence ID" value="MBV6546408.1"/>
    <property type="molecule type" value="Genomic_DNA"/>
</dbReference>
<evidence type="ECO:0000313" key="4">
    <source>
        <dbReference type="Proteomes" id="UP001196379"/>
    </source>
</evidence>
<organism evidence="2 3">
    <name type="scientific">Ursidibacter maritimus</name>
    <dbReference type="NCBI Taxonomy" id="1331689"/>
    <lineage>
        <taxon>Bacteria</taxon>
        <taxon>Pseudomonadati</taxon>
        <taxon>Pseudomonadota</taxon>
        <taxon>Gammaproteobacteria</taxon>
        <taxon>Pasteurellales</taxon>
        <taxon>Pasteurellaceae</taxon>
        <taxon>Ursidibacter</taxon>
    </lineage>
</organism>
<dbReference type="EMBL" id="JABULY010000001">
    <property type="protein sequence ID" value="MBV6531259.1"/>
    <property type="molecule type" value="Genomic_DNA"/>
</dbReference>
<dbReference type="GeneID" id="65549194"/>
<reference evidence="2 4" key="1">
    <citation type="journal article" date="2021" name="Mol. Ecol.">
        <title>Polar bear-adapted Ursidibacter maritimus are remarkably conserved after generations in captivity.</title>
        <authorList>
            <person name="Espinosa-Gongora C."/>
            <person name="Hansen M.J."/>
            <person name="Bertelsen M.F."/>
            <person name="Bojesen A.M."/>
        </authorList>
    </citation>
    <scope>NUCLEOTIDE SEQUENCE</scope>
    <source>
        <strain evidence="2">Pb43105x</strain>
        <strain evidence="1 4">Pb43106</strain>
    </source>
</reference>
<dbReference type="RefSeq" id="WP_157403309.1">
    <property type="nucleotide sequence ID" value="NZ_JABULY010000001.1"/>
</dbReference>
<gene>
    <name evidence="1" type="ORF">HT657_03715</name>
    <name evidence="2" type="ORF">HT672_03750</name>
</gene>
<proteinExistence type="predicted"/>
<comment type="caution">
    <text evidence="2">The sequence shown here is derived from an EMBL/GenBank/DDBJ whole genome shotgun (WGS) entry which is preliminary data.</text>
</comment>
<dbReference type="Proteomes" id="UP001196379">
    <property type="component" value="Unassembled WGS sequence"/>
</dbReference>
<protein>
    <submittedName>
        <fullName evidence="2">Uncharacterized protein</fullName>
    </submittedName>
</protein>
<name>A0A949SYW6_9PAST</name>
<evidence type="ECO:0000313" key="1">
    <source>
        <dbReference type="EMBL" id="MBV6531259.1"/>
    </source>
</evidence>
<dbReference type="Proteomes" id="UP000732858">
    <property type="component" value="Unassembled WGS sequence"/>
</dbReference>
<sequence>MNNSPLFNRYPEFSEINVETEKSSSTVEYNETSNTIKVRNFATQSDFKSVVSNVLQNKINNMPIVNVATADLNQQTYEQDKANGLTSLSYEEYICNFENSQKFTRTDITK</sequence>
<accession>A0A949SYW6</accession>